<keyword evidence="1" id="KW-0812">Transmembrane</keyword>
<organism evidence="2 3">
    <name type="scientific">Nocardioides kribbensis</name>
    <dbReference type="NCBI Taxonomy" id="305517"/>
    <lineage>
        <taxon>Bacteria</taxon>
        <taxon>Bacillati</taxon>
        <taxon>Actinomycetota</taxon>
        <taxon>Actinomycetes</taxon>
        <taxon>Propionibacteriales</taxon>
        <taxon>Nocardioidaceae</taxon>
        <taxon>Nocardioides</taxon>
    </lineage>
</organism>
<accession>A0ABV1NY15</accession>
<dbReference type="Pfam" id="PF09656">
    <property type="entry name" value="PGPGW"/>
    <property type="match status" value="1"/>
</dbReference>
<proteinExistence type="predicted"/>
<evidence type="ECO:0000256" key="1">
    <source>
        <dbReference type="SAM" id="Phobius"/>
    </source>
</evidence>
<keyword evidence="3" id="KW-1185">Reference proteome</keyword>
<dbReference type="InterPro" id="IPR019099">
    <property type="entry name" value="Uncharacterised_PGPGW_TM"/>
</dbReference>
<comment type="caution">
    <text evidence="2">The sequence shown here is derived from an EMBL/GenBank/DDBJ whole genome shotgun (WGS) entry which is preliminary data.</text>
</comment>
<gene>
    <name evidence="2" type="ORF">V6R90_08985</name>
</gene>
<evidence type="ECO:0000313" key="3">
    <source>
        <dbReference type="Proteomes" id="UP001482520"/>
    </source>
</evidence>
<feature type="transmembrane region" description="Helical" evidence="1">
    <location>
        <begin position="58"/>
        <end position="82"/>
    </location>
</feature>
<sequence length="133" mass="13381">MTDLTLAPRADALLARMEAWSARSLARSLAVKAAVTVAGPLVVLTGVAMLMLPGPGLVVIALGLALLAVEYPWARHALALLGRALARAKQATLPTGASGPRRLLGVTAIAGVLVAGFLATTAVTALLGSLALL</sequence>
<dbReference type="RefSeq" id="WP_349804438.1">
    <property type="nucleotide sequence ID" value="NZ_JBEGDP010000008.1"/>
</dbReference>
<name>A0ABV1NY15_9ACTN</name>
<feature type="transmembrane region" description="Helical" evidence="1">
    <location>
        <begin position="29"/>
        <end position="52"/>
    </location>
</feature>
<keyword evidence="1" id="KW-1133">Transmembrane helix</keyword>
<dbReference type="Proteomes" id="UP001482520">
    <property type="component" value="Unassembled WGS sequence"/>
</dbReference>
<dbReference type="EMBL" id="JBEGDP010000008">
    <property type="protein sequence ID" value="MEQ7847410.1"/>
    <property type="molecule type" value="Genomic_DNA"/>
</dbReference>
<feature type="transmembrane region" description="Helical" evidence="1">
    <location>
        <begin position="103"/>
        <end position="132"/>
    </location>
</feature>
<reference evidence="2 3" key="1">
    <citation type="submission" date="2024-02" db="EMBL/GenBank/DDBJ databases">
        <title>Full genome sequence of Nocardioides kribbensis.</title>
        <authorList>
            <person name="Poletto B.L."/>
            <person name="Silva G."/>
            <person name="Galante D."/>
            <person name="Campos K.R."/>
            <person name="Santos M.B.N."/>
            <person name="Sacchi C.T."/>
        </authorList>
    </citation>
    <scope>NUCLEOTIDE SEQUENCE [LARGE SCALE GENOMIC DNA]</scope>
    <source>
        <strain evidence="2 3">O4R</strain>
    </source>
</reference>
<evidence type="ECO:0000313" key="2">
    <source>
        <dbReference type="EMBL" id="MEQ7847410.1"/>
    </source>
</evidence>
<keyword evidence="1" id="KW-0472">Membrane</keyword>
<protein>
    <submittedName>
        <fullName evidence="2">PGPGW domain-containing protein</fullName>
    </submittedName>
</protein>